<dbReference type="Proteomes" id="UP000253490">
    <property type="component" value="Unassembled WGS sequence"/>
</dbReference>
<evidence type="ECO:0000256" key="7">
    <source>
        <dbReference type="ARBA" id="ARBA00022989"/>
    </source>
</evidence>
<evidence type="ECO:0000313" key="11">
    <source>
        <dbReference type="Proteomes" id="UP000253490"/>
    </source>
</evidence>
<dbReference type="OrthoDB" id="9783920at2"/>
<gene>
    <name evidence="10" type="ORF">DES36_105160</name>
</gene>
<keyword evidence="6 9" id="KW-0029">Amino-acid transport</keyword>
<evidence type="ECO:0000256" key="5">
    <source>
        <dbReference type="ARBA" id="ARBA00022692"/>
    </source>
</evidence>
<evidence type="ECO:0000256" key="2">
    <source>
        <dbReference type="ARBA" id="ARBA00008540"/>
    </source>
</evidence>
<dbReference type="InterPro" id="IPR004685">
    <property type="entry name" value="Brnchd-chn_aa_trnsp_Livcs"/>
</dbReference>
<feature type="transmembrane region" description="Helical" evidence="9">
    <location>
        <begin position="81"/>
        <end position="101"/>
    </location>
</feature>
<evidence type="ECO:0000256" key="9">
    <source>
        <dbReference type="RuleBase" id="RU362122"/>
    </source>
</evidence>
<dbReference type="GO" id="GO:0015190">
    <property type="term" value="F:L-leucine transmembrane transporter activity"/>
    <property type="evidence" value="ECO:0007669"/>
    <property type="project" value="TreeGrafter"/>
</dbReference>
<evidence type="ECO:0000256" key="6">
    <source>
        <dbReference type="ARBA" id="ARBA00022970"/>
    </source>
</evidence>
<feature type="transmembrane region" description="Helical" evidence="9">
    <location>
        <begin position="324"/>
        <end position="344"/>
    </location>
</feature>
<keyword evidence="5 9" id="KW-0812">Transmembrane</keyword>
<keyword evidence="11" id="KW-1185">Reference proteome</keyword>
<organism evidence="10 11">
    <name type="scientific">Alkalibaculum bacchi</name>
    <dbReference type="NCBI Taxonomy" id="645887"/>
    <lineage>
        <taxon>Bacteria</taxon>
        <taxon>Bacillati</taxon>
        <taxon>Bacillota</taxon>
        <taxon>Clostridia</taxon>
        <taxon>Eubacteriales</taxon>
        <taxon>Eubacteriaceae</taxon>
        <taxon>Alkalibaculum</taxon>
    </lineage>
</organism>
<keyword evidence="3 9" id="KW-0813">Transport</keyword>
<feature type="transmembrane region" description="Helical" evidence="9">
    <location>
        <begin position="282"/>
        <end position="304"/>
    </location>
</feature>
<feature type="transmembrane region" description="Helical" evidence="9">
    <location>
        <begin position="198"/>
        <end position="218"/>
    </location>
</feature>
<evidence type="ECO:0000313" key="10">
    <source>
        <dbReference type="EMBL" id="RBP66775.1"/>
    </source>
</evidence>
<name>A0A366ICH9_9FIRM</name>
<evidence type="ECO:0000256" key="1">
    <source>
        <dbReference type="ARBA" id="ARBA00004651"/>
    </source>
</evidence>
<evidence type="ECO:0000256" key="8">
    <source>
        <dbReference type="ARBA" id="ARBA00023136"/>
    </source>
</evidence>
<dbReference type="EMBL" id="QNRX01000005">
    <property type="protein sequence ID" value="RBP66775.1"/>
    <property type="molecule type" value="Genomic_DNA"/>
</dbReference>
<protein>
    <recommendedName>
        <fullName evidence="9">Branched-chain amino acid transport system carrier protein</fullName>
    </recommendedName>
</protein>
<comment type="function">
    <text evidence="9">Component of the transport system for branched-chain amino acids.</text>
</comment>
<dbReference type="Gene3D" id="1.10.4160.10">
    <property type="entry name" value="Hydantoin permease"/>
    <property type="match status" value="1"/>
</dbReference>
<dbReference type="PANTHER" id="PTHR30588:SF0">
    <property type="entry name" value="BRANCHED-CHAIN AMINO ACID PERMEASE BRNQ"/>
    <property type="match status" value="1"/>
</dbReference>
<sequence length="454" mass="49807">MKEKLDFQSNLLVGSLLFGLFFGAGNLIFPVQMGHLAGGNTFQATIGFLITGVGLPLLGIIASTLSQSESLFDMAKPVNKIYSILFTCMLYLTIGPLFAIPRTASVAFEVGLNPFIAEEKLQLALFVFSLIFFSITLYFSLRPGRILDWVGKYLTPIFIALLSILIIATFIKPMGQASQYAAQGDYIYKPLFKGILDGYNTMDALASLAFAIVIISNVEKLGIKDPKRKAIETCKSGLVCVVGMSVIYASLAYMGATSLGIISKADNGGVIMSVVSEHYFGFIGKILLAAIVTVACLKTAIGLITSCSQMFSELFPKSVTYNKYAIIFTTVSFLIANFGLSKIILLSIPVLMFLYPLAITLIILSLLAPIINKQRDIYRWTTLLTIMAAFFDFCNALPKTIKETPVVNKLINFAEICLPGFDYGFGWIIPALIGFIIGIIKWRINDKLRHNPLR</sequence>
<evidence type="ECO:0000256" key="4">
    <source>
        <dbReference type="ARBA" id="ARBA00022475"/>
    </source>
</evidence>
<feature type="transmembrane region" description="Helical" evidence="9">
    <location>
        <begin position="153"/>
        <end position="171"/>
    </location>
</feature>
<keyword evidence="4" id="KW-1003">Cell membrane</keyword>
<feature type="transmembrane region" description="Helical" evidence="9">
    <location>
        <begin position="425"/>
        <end position="444"/>
    </location>
</feature>
<dbReference type="GO" id="GO:0005886">
    <property type="term" value="C:plasma membrane"/>
    <property type="evidence" value="ECO:0007669"/>
    <property type="project" value="UniProtKB-SubCell"/>
</dbReference>
<comment type="caution">
    <text evidence="10">The sequence shown here is derived from an EMBL/GenBank/DDBJ whole genome shotgun (WGS) entry which is preliminary data.</text>
</comment>
<evidence type="ECO:0000256" key="3">
    <source>
        <dbReference type="ARBA" id="ARBA00022448"/>
    </source>
</evidence>
<dbReference type="GO" id="GO:0015820">
    <property type="term" value="P:L-leucine transport"/>
    <property type="evidence" value="ECO:0007669"/>
    <property type="project" value="TreeGrafter"/>
</dbReference>
<dbReference type="AlphaFoldDB" id="A0A366ICH9"/>
<dbReference type="GO" id="GO:0015188">
    <property type="term" value="F:L-isoleucine transmembrane transporter activity"/>
    <property type="evidence" value="ECO:0007669"/>
    <property type="project" value="TreeGrafter"/>
</dbReference>
<dbReference type="GO" id="GO:0005304">
    <property type="term" value="F:L-valine transmembrane transporter activity"/>
    <property type="evidence" value="ECO:0007669"/>
    <property type="project" value="TreeGrafter"/>
</dbReference>
<feature type="transmembrane region" description="Helical" evidence="9">
    <location>
        <begin position="238"/>
        <end position="262"/>
    </location>
</feature>
<feature type="transmembrane region" description="Helical" evidence="9">
    <location>
        <begin position="377"/>
        <end position="398"/>
    </location>
</feature>
<dbReference type="PANTHER" id="PTHR30588">
    <property type="entry name" value="BRANCHED-CHAIN AMINO ACID TRANSPORT SYSTEM 2 CARRIER PROTEIN"/>
    <property type="match status" value="1"/>
</dbReference>
<feature type="transmembrane region" description="Helical" evidence="9">
    <location>
        <begin position="350"/>
        <end position="370"/>
    </location>
</feature>
<dbReference type="Pfam" id="PF05525">
    <property type="entry name" value="Branch_AA_trans"/>
    <property type="match status" value="1"/>
</dbReference>
<accession>A0A366ICH9</accession>
<feature type="transmembrane region" description="Helical" evidence="9">
    <location>
        <begin position="12"/>
        <end position="29"/>
    </location>
</feature>
<comment type="subcellular location">
    <subcellularLocation>
        <location evidence="1 9">Cell membrane</location>
        <topology evidence="1 9">Multi-pass membrane protein</topology>
    </subcellularLocation>
</comment>
<reference evidence="10 11" key="1">
    <citation type="submission" date="2018-06" db="EMBL/GenBank/DDBJ databases">
        <title>Genomic Encyclopedia of Type Strains, Phase IV (KMG-IV): sequencing the most valuable type-strain genomes for metagenomic binning, comparative biology and taxonomic classification.</title>
        <authorList>
            <person name="Goeker M."/>
        </authorList>
    </citation>
    <scope>NUCLEOTIDE SEQUENCE [LARGE SCALE GENOMIC DNA]</scope>
    <source>
        <strain evidence="10 11">DSM 22112</strain>
    </source>
</reference>
<comment type="similarity">
    <text evidence="2 9">Belongs to the branched chain amino acid transporter family.</text>
</comment>
<feature type="transmembrane region" description="Helical" evidence="9">
    <location>
        <begin position="121"/>
        <end position="141"/>
    </location>
</feature>
<keyword evidence="8 9" id="KW-0472">Membrane</keyword>
<dbReference type="RefSeq" id="WP_113920205.1">
    <property type="nucleotide sequence ID" value="NZ_QNRX01000005.1"/>
</dbReference>
<feature type="transmembrane region" description="Helical" evidence="9">
    <location>
        <begin position="41"/>
        <end position="61"/>
    </location>
</feature>
<dbReference type="GO" id="GO:0015818">
    <property type="term" value="P:isoleucine transport"/>
    <property type="evidence" value="ECO:0007669"/>
    <property type="project" value="TreeGrafter"/>
</dbReference>
<dbReference type="NCBIfam" id="TIGR00796">
    <property type="entry name" value="livcs"/>
    <property type="match status" value="1"/>
</dbReference>
<proteinExistence type="inferred from homology"/>
<keyword evidence="7 9" id="KW-1133">Transmembrane helix</keyword>